<sequence length="189" mass="20726">MDVTRCTLRCLVSWAVIASSSEKSPLRHSTARRRPTCVMLIRAGLGVCVGQWVGLVLTTENWETLSCRHSVLSCMCGRSITIQNNWRGSNTGDAWKQSTGTGSHARLPSLVYTDSTCAVGCGTPHCILLSSVTVPGMRKVATFPQAVWWEGHEPSMGCHAMGAYQQRDGYAAVEATRWMAFCVRSQWKA</sequence>
<organism evidence="1 2">
    <name type="scientific">Trypanosoma congolense (strain IL3000)</name>
    <dbReference type="NCBI Taxonomy" id="1068625"/>
    <lineage>
        <taxon>Eukaryota</taxon>
        <taxon>Discoba</taxon>
        <taxon>Euglenozoa</taxon>
        <taxon>Kinetoplastea</taxon>
        <taxon>Metakinetoplastina</taxon>
        <taxon>Trypanosomatida</taxon>
        <taxon>Trypanosomatidae</taxon>
        <taxon>Trypanosoma</taxon>
        <taxon>Nannomonas</taxon>
    </lineage>
</organism>
<evidence type="ECO:0000313" key="1">
    <source>
        <dbReference type="EMBL" id="CCD12422.1"/>
    </source>
</evidence>
<dbReference type="EMBL" id="CAEQ01000712">
    <property type="protein sequence ID" value="CCD12422.1"/>
    <property type="molecule type" value="Genomic_DNA"/>
</dbReference>
<gene>
    <name evidence="1" type="ORF">TCIL3000_0_33020</name>
</gene>
<proteinExistence type="predicted"/>
<dbReference type="Proteomes" id="UP000000702">
    <property type="component" value="Unassembled WGS sequence"/>
</dbReference>
<reference evidence="1 2" key="2">
    <citation type="journal article" date="2012" name="Proc. Natl. Acad. Sci. U.S.A.">
        <title>Antigenic diversity is generated by distinct evolutionary mechanisms in African trypanosome species.</title>
        <authorList>
            <person name="Jackson A.P."/>
            <person name="Berry A."/>
            <person name="Aslett M."/>
            <person name="Allison H.C."/>
            <person name="Burton P."/>
            <person name="Vavrova-Anderson J."/>
            <person name="Brown R."/>
            <person name="Browne H."/>
            <person name="Corton N."/>
            <person name="Hauser H."/>
            <person name="Gamble J."/>
            <person name="Gilderthorp R."/>
            <person name="Marcello L."/>
            <person name="McQuillan J."/>
            <person name="Otto T.D."/>
            <person name="Quail M.A."/>
            <person name="Sanders M.J."/>
            <person name="van Tonder A."/>
            <person name="Ginger M.L."/>
            <person name="Field M.C."/>
            <person name="Barry J.D."/>
            <person name="Hertz-Fowler C."/>
            <person name="Berriman M."/>
        </authorList>
    </citation>
    <scope>NUCLEOTIDE SEQUENCE [LARGE SCALE GENOMIC DNA]</scope>
    <source>
        <strain evidence="1 2">IL3000</strain>
    </source>
</reference>
<accession>F9W5H0</accession>
<reference evidence="2" key="1">
    <citation type="submission" date="2011-07" db="EMBL/GenBank/DDBJ databases">
        <title>Divergent evolution of antigenic variation in African trypanosomes.</title>
        <authorList>
            <person name="Jackson A.P."/>
            <person name="Berry A."/>
            <person name="Allison H.C."/>
            <person name="Burton P."/>
            <person name="Anderson J."/>
            <person name="Aslett M."/>
            <person name="Brown R."/>
            <person name="Corton N."/>
            <person name="Harris D."/>
            <person name="Hauser H."/>
            <person name="Gamble J."/>
            <person name="Gilderthorp R."/>
            <person name="McQuillan J."/>
            <person name="Quail M.A."/>
            <person name="Sanders M."/>
            <person name="Van Tonder A."/>
            <person name="Ginger M.L."/>
            <person name="Donelson J.E."/>
            <person name="Field M.C."/>
            <person name="Barry J.D."/>
            <person name="Berriman M."/>
            <person name="Hertz-Fowler C."/>
        </authorList>
    </citation>
    <scope>NUCLEOTIDE SEQUENCE [LARGE SCALE GENOMIC DNA]</scope>
    <source>
        <strain evidence="2">IL3000</strain>
    </source>
</reference>
<dbReference type="AlphaFoldDB" id="F9W5H0"/>
<protein>
    <submittedName>
        <fullName evidence="1">WGS project CAEQ00000000 data, annotated contig 1324</fullName>
    </submittedName>
</protein>
<name>F9W5H0_TRYCI</name>
<comment type="caution">
    <text evidence="1">The sequence shown here is derived from an EMBL/GenBank/DDBJ whole genome shotgun (WGS) entry which is preliminary data.</text>
</comment>
<keyword evidence="2" id="KW-1185">Reference proteome</keyword>
<evidence type="ECO:0000313" key="2">
    <source>
        <dbReference type="Proteomes" id="UP000000702"/>
    </source>
</evidence>
<dbReference type="VEuPathDB" id="TriTrypDB:TcIL3000_0_33020"/>